<dbReference type="InterPro" id="IPR011059">
    <property type="entry name" value="Metal-dep_hydrolase_composite"/>
</dbReference>
<evidence type="ECO:0000313" key="3">
    <source>
        <dbReference type="EMBL" id="MFD1610329.1"/>
    </source>
</evidence>
<feature type="chain" id="PRO_5045890362" evidence="1">
    <location>
        <begin position="21"/>
        <end position="445"/>
    </location>
</feature>
<feature type="domain" description="Amidohydrolase-related" evidence="2">
    <location>
        <begin position="82"/>
        <end position="432"/>
    </location>
</feature>
<keyword evidence="1" id="KW-0732">Signal</keyword>
<accession>A0ABW4HXI5</accession>
<proteinExistence type="predicted"/>
<feature type="signal peptide" evidence="1">
    <location>
        <begin position="1"/>
        <end position="20"/>
    </location>
</feature>
<dbReference type="RefSeq" id="WP_380885904.1">
    <property type="nucleotide sequence ID" value="NZ_JBHUDY010000001.1"/>
</dbReference>
<dbReference type="PANTHER" id="PTHR43135">
    <property type="entry name" value="ALPHA-D-RIBOSE 1-METHYLPHOSPHONATE 5-TRIPHOSPHATE DIPHOSPHATASE"/>
    <property type="match status" value="1"/>
</dbReference>
<keyword evidence="4" id="KW-1185">Reference proteome</keyword>
<reference evidence="4" key="1">
    <citation type="journal article" date="2019" name="Int. J. Syst. Evol. Microbiol.">
        <title>The Global Catalogue of Microorganisms (GCM) 10K type strain sequencing project: providing services to taxonomists for standard genome sequencing and annotation.</title>
        <authorList>
            <consortium name="The Broad Institute Genomics Platform"/>
            <consortium name="The Broad Institute Genome Sequencing Center for Infectious Disease"/>
            <person name="Wu L."/>
            <person name="Ma J."/>
        </authorList>
    </citation>
    <scope>NUCLEOTIDE SEQUENCE [LARGE SCALE GENOMIC DNA]</scope>
    <source>
        <strain evidence="4">CGMCC 1.16275</strain>
    </source>
</reference>
<name>A0ABW4HXI5_9SPHN</name>
<dbReference type="InterPro" id="IPR006680">
    <property type="entry name" value="Amidohydro-rel"/>
</dbReference>
<dbReference type="Gene3D" id="3.20.20.140">
    <property type="entry name" value="Metal-dependent hydrolases"/>
    <property type="match status" value="1"/>
</dbReference>
<comment type="caution">
    <text evidence="3">The sequence shown here is derived from an EMBL/GenBank/DDBJ whole genome shotgun (WGS) entry which is preliminary data.</text>
</comment>
<organism evidence="3 4">
    <name type="scientific">Sphingomonas tabacisoli</name>
    <dbReference type="NCBI Taxonomy" id="2249466"/>
    <lineage>
        <taxon>Bacteria</taxon>
        <taxon>Pseudomonadati</taxon>
        <taxon>Pseudomonadota</taxon>
        <taxon>Alphaproteobacteria</taxon>
        <taxon>Sphingomonadales</taxon>
        <taxon>Sphingomonadaceae</taxon>
        <taxon>Sphingomonas</taxon>
    </lineage>
</organism>
<protein>
    <submittedName>
        <fullName evidence="3">Amidohydrolase family protein</fullName>
    </submittedName>
</protein>
<evidence type="ECO:0000256" key="1">
    <source>
        <dbReference type="SAM" id="SignalP"/>
    </source>
</evidence>
<dbReference type="InterPro" id="IPR051781">
    <property type="entry name" value="Metallo-dep_Hydrolase"/>
</dbReference>
<evidence type="ECO:0000313" key="4">
    <source>
        <dbReference type="Proteomes" id="UP001597115"/>
    </source>
</evidence>
<dbReference type="InterPro" id="IPR057744">
    <property type="entry name" value="OTAase-like"/>
</dbReference>
<dbReference type="EMBL" id="JBHUDY010000001">
    <property type="protein sequence ID" value="MFD1610329.1"/>
    <property type="molecule type" value="Genomic_DNA"/>
</dbReference>
<dbReference type="Gene3D" id="2.30.40.10">
    <property type="entry name" value="Urease, subunit C, domain 1"/>
    <property type="match status" value="1"/>
</dbReference>
<gene>
    <name evidence="3" type="ORF">ACFSCW_00780</name>
</gene>
<sequence length="445" mass="46704">MRLFAVAALAASFLGSAAFAQAPAQPALKVTYIQAGALLAVPGEAPRGATTIIVRGNKIAELRDGFVAPEAGASLVDLRNQFVLPGLIDMHVHFYSSGYPLQARLTFANKDKADQFVDAELNARKTLDAGFTTVRDLGGDPRGIRALRDAIARGDVEGPTIVNAGEMISVTAGHGDANGLREDFAHAERADTTAICNGADDCRRATRDQIFMGAEVIKFAASGGVGSNIAGGLEAQMTYDEMKAIVDTAHAFGRKATAHAHGKSGIDTALRAGVDSIEHGSYIDDETVALFRKTGAYLVPTRLAFENVIRQGRAGERPRASVEKAEQVALVVSESHKRAVKGGVKIAFGTDSGVGPHGINAQEFALMTQVGMTPAAAIRAATVDAATLLGRADRLGSIAPGKDADIIAVSASPLEDVRRLEHVGFVMHQGVVHKIGDKRLPFPAE</sequence>
<evidence type="ECO:0000259" key="2">
    <source>
        <dbReference type="Pfam" id="PF01979"/>
    </source>
</evidence>
<dbReference type="CDD" id="cd01299">
    <property type="entry name" value="Met_dep_hydrolase_A"/>
    <property type="match status" value="1"/>
</dbReference>
<dbReference type="SUPFAM" id="SSF51338">
    <property type="entry name" value="Composite domain of metallo-dependent hydrolases"/>
    <property type="match status" value="1"/>
</dbReference>
<dbReference type="SUPFAM" id="SSF51556">
    <property type="entry name" value="Metallo-dependent hydrolases"/>
    <property type="match status" value="1"/>
</dbReference>
<dbReference type="InterPro" id="IPR032466">
    <property type="entry name" value="Metal_Hydrolase"/>
</dbReference>
<dbReference type="PANTHER" id="PTHR43135:SF3">
    <property type="entry name" value="ALPHA-D-RIBOSE 1-METHYLPHOSPHONATE 5-TRIPHOSPHATE DIPHOSPHATASE"/>
    <property type="match status" value="1"/>
</dbReference>
<dbReference type="Pfam" id="PF01979">
    <property type="entry name" value="Amidohydro_1"/>
    <property type="match status" value="1"/>
</dbReference>
<dbReference type="Proteomes" id="UP001597115">
    <property type="component" value="Unassembled WGS sequence"/>
</dbReference>